<evidence type="ECO:0000313" key="2">
    <source>
        <dbReference type="EMBL" id="EFN84310.1"/>
    </source>
</evidence>
<protein>
    <submittedName>
        <fullName evidence="2">Uncharacterized protein</fullName>
    </submittedName>
</protein>
<dbReference type="EMBL" id="GL448552">
    <property type="protein sequence ID" value="EFN84310.1"/>
    <property type="molecule type" value="Genomic_DNA"/>
</dbReference>
<dbReference type="Proteomes" id="UP000008237">
    <property type="component" value="Unassembled WGS sequence"/>
</dbReference>
<feature type="compositionally biased region" description="Basic and acidic residues" evidence="1">
    <location>
        <begin position="1"/>
        <end position="11"/>
    </location>
</feature>
<keyword evidence="3" id="KW-1185">Reference proteome</keyword>
<dbReference type="InParanoid" id="E2BJ20"/>
<feature type="non-terminal residue" evidence="2">
    <location>
        <position position="52"/>
    </location>
</feature>
<evidence type="ECO:0000313" key="3">
    <source>
        <dbReference type="Proteomes" id="UP000008237"/>
    </source>
</evidence>
<sequence>DKLALIVDKPKPGGSGTTNDGNTAHKAFEKPELLAEYLDLDPKLLYNFKTIL</sequence>
<name>E2BJ20_HARSA</name>
<evidence type="ECO:0000256" key="1">
    <source>
        <dbReference type="SAM" id="MobiDB-lite"/>
    </source>
</evidence>
<accession>E2BJ20</accession>
<reference evidence="2 3" key="1">
    <citation type="journal article" date="2010" name="Science">
        <title>Genomic comparison of the ants Camponotus floridanus and Harpegnathos saltator.</title>
        <authorList>
            <person name="Bonasio R."/>
            <person name="Zhang G."/>
            <person name="Ye C."/>
            <person name="Mutti N.S."/>
            <person name="Fang X."/>
            <person name="Qin N."/>
            <person name="Donahue G."/>
            <person name="Yang P."/>
            <person name="Li Q."/>
            <person name="Li C."/>
            <person name="Zhang P."/>
            <person name="Huang Z."/>
            <person name="Berger S.L."/>
            <person name="Reinberg D."/>
            <person name="Wang J."/>
            <person name="Liebig J."/>
        </authorList>
    </citation>
    <scope>NUCLEOTIDE SEQUENCE [LARGE SCALE GENOMIC DNA]</scope>
    <source>
        <strain evidence="2 3">R22 G/1</strain>
    </source>
</reference>
<organism evidence="3">
    <name type="scientific">Harpegnathos saltator</name>
    <name type="common">Jerdon's jumping ant</name>
    <dbReference type="NCBI Taxonomy" id="610380"/>
    <lineage>
        <taxon>Eukaryota</taxon>
        <taxon>Metazoa</taxon>
        <taxon>Ecdysozoa</taxon>
        <taxon>Arthropoda</taxon>
        <taxon>Hexapoda</taxon>
        <taxon>Insecta</taxon>
        <taxon>Pterygota</taxon>
        <taxon>Neoptera</taxon>
        <taxon>Endopterygota</taxon>
        <taxon>Hymenoptera</taxon>
        <taxon>Apocrita</taxon>
        <taxon>Aculeata</taxon>
        <taxon>Formicoidea</taxon>
        <taxon>Formicidae</taxon>
        <taxon>Ponerinae</taxon>
        <taxon>Ponerini</taxon>
        <taxon>Harpegnathos</taxon>
    </lineage>
</organism>
<feature type="region of interest" description="Disordered" evidence="1">
    <location>
        <begin position="1"/>
        <end position="24"/>
    </location>
</feature>
<dbReference type="AlphaFoldDB" id="E2BJ20"/>
<gene>
    <name evidence="2" type="ORF">EAI_13204</name>
</gene>
<proteinExistence type="predicted"/>
<feature type="non-terminal residue" evidence="2">
    <location>
        <position position="1"/>
    </location>
</feature>